<accession>A0A0S7XU38</accession>
<feature type="non-terminal residue" evidence="6">
    <location>
        <position position="361"/>
    </location>
</feature>
<sequence>MRKLLRSCQKNEVRLVLVLFFILWGVANLEAGQRIKVQNAREKDSGRFEVTGLSSRITEGKGPDLPQAPGWPQNIWGAYWYAPMKGVAFVDLDQDGNLEIVAASTNERIYVWDYLGNPRPGWPQTVIGLPQFGVAVGDVNGDSLLEIALTTWQTWGRAYVFDRDGNVLPGWPVSFNNHELFETPALSDLDGDGKLEIIMGERDYPMGYLHVLRYDGTEFPGNWPFKLDGVPGAGAAVGDIDNDGQKEIIYLSVYSVYAFESDGTLMPGWPCTRPGCEFSYSGPALADFEGDGYLEIVCSCCWDSSGFFVLDYQGNLLPGWPRPTPDEWSYCPPSVGDVDQDGDLEIAVGNAGFFGPEVVFH</sequence>
<keyword evidence="3" id="KW-0732">Signal</keyword>
<gene>
    <name evidence="6" type="ORF">AMJ44_09165</name>
</gene>
<dbReference type="SUPFAM" id="SSF69318">
    <property type="entry name" value="Integrin alpha N-terminal domain"/>
    <property type="match status" value="1"/>
</dbReference>
<proteinExistence type="predicted"/>
<evidence type="ECO:0000256" key="3">
    <source>
        <dbReference type="ARBA" id="ARBA00022729"/>
    </source>
</evidence>
<dbReference type="EMBL" id="LIZX01000095">
    <property type="protein sequence ID" value="KPJ65989.1"/>
    <property type="molecule type" value="Genomic_DNA"/>
</dbReference>
<dbReference type="GO" id="GO:0016020">
    <property type="term" value="C:membrane"/>
    <property type="evidence" value="ECO:0007669"/>
    <property type="project" value="UniProtKB-SubCell"/>
</dbReference>
<comment type="subcellular location">
    <subcellularLocation>
        <location evidence="1">Membrane</location>
        <topology evidence="1">Single-pass membrane protein</topology>
    </subcellularLocation>
</comment>
<keyword evidence="2" id="KW-0812">Transmembrane</keyword>
<dbReference type="Proteomes" id="UP000051861">
    <property type="component" value="Unassembled WGS sequence"/>
</dbReference>
<dbReference type="PANTHER" id="PTHR21419">
    <property type="match status" value="1"/>
</dbReference>
<keyword evidence="4" id="KW-1133">Transmembrane helix</keyword>
<name>A0A0S7XU38_UNCSA</name>
<evidence type="ECO:0000313" key="6">
    <source>
        <dbReference type="EMBL" id="KPJ65989.1"/>
    </source>
</evidence>
<organism evidence="6 7">
    <name type="scientific">candidate division WOR-1 bacterium DG_54_3</name>
    <dbReference type="NCBI Taxonomy" id="1703775"/>
    <lineage>
        <taxon>Bacteria</taxon>
        <taxon>Bacillati</taxon>
        <taxon>Saganbacteria</taxon>
    </lineage>
</organism>
<comment type="caution">
    <text evidence="6">The sequence shown here is derived from an EMBL/GenBank/DDBJ whole genome shotgun (WGS) entry which is preliminary data.</text>
</comment>
<evidence type="ECO:0000256" key="2">
    <source>
        <dbReference type="ARBA" id="ARBA00022692"/>
    </source>
</evidence>
<evidence type="ECO:0000313" key="7">
    <source>
        <dbReference type="Proteomes" id="UP000051861"/>
    </source>
</evidence>
<reference evidence="6 7" key="1">
    <citation type="journal article" date="2015" name="Microbiome">
        <title>Genomic resolution of linkages in carbon, nitrogen, and sulfur cycling among widespread estuary sediment bacteria.</title>
        <authorList>
            <person name="Baker B.J."/>
            <person name="Lazar C.S."/>
            <person name="Teske A.P."/>
            <person name="Dick G.J."/>
        </authorList>
    </citation>
    <scope>NUCLEOTIDE SEQUENCE [LARGE SCALE GENOMIC DNA]</scope>
    <source>
        <strain evidence="6">DG_54_3</strain>
    </source>
</reference>
<evidence type="ECO:0000256" key="5">
    <source>
        <dbReference type="ARBA" id="ARBA00023136"/>
    </source>
</evidence>
<dbReference type="InterPro" id="IPR028994">
    <property type="entry name" value="Integrin_alpha_N"/>
</dbReference>
<evidence type="ECO:0000256" key="4">
    <source>
        <dbReference type="ARBA" id="ARBA00022989"/>
    </source>
</evidence>
<evidence type="ECO:0000256" key="1">
    <source>
        <dbReference type="ARBA" id="ARBA00004167"/>
    </source>
</evidence>
<dbReference type="Gene3D" id="2.130.10.130">
    <property type="entry name" value="Integrin alpha, N-terminal"/>
    <property type="match status" value="1"/>
</dbReference>
<evidence type="ECO:0008006" key="8">
    <source>
        <dbReference type="Google" id="ProtNLM"/>
    </source>
</evidence>
<dbReference type="Pfam" id="PF13517">
    <property type="entry name" value="FG-GAP_3"/>
    <property type="match status" value="3"/>
</dbReference>
<dbReference type="AlphaFoldDB" id="A0A0S7XU38"/>
<dbReference type="PANTHER" id="PTHR21419:SF23">
    <property type="entry name" value="PROTEIN DEFECTIVE IN EXINE FORMATION 1"/>
    <property type="match status" value="1"/>
</dbReference>
<dbReference type="InterPro" id="IPR013517">
    <property type="entry name" value="FG-GAP"/>
</dbReference>
<protein>
    <recommendedName>
        <fullName evidence="8">VCBS repeat-containing protein</fullName>
    </recommendedName>
</protein>
<dbReference type="InterPro" id="IPR045232">
    <property type="entry name" value="FAM234"/>
</dbReference>
<keyword evidence="5" id="KW-0472">Membrane</keyword>